<evidence type="ECO:0000313" key="2">
    <source>
        <dbReference type="Proteomes" id="UP000218335"/>
    </source>
</evidence>
<dbReference type="Proteomes" id="UP000218335">
    <property type="component" value="Unassembled WGS sequence"/>
</dbReference>
<name>A0A2A4GQI8_9STAP</name>
<proteinExistence type="predicted"/>
<sequence>MAKNRTFTDEEVEIMEQNGINRLCALNRVKRLGWSREKAITVPPKKKRLKIVEDEEKAILKLESTIDTKEAYKRFMDSRVDKSHLTKYPQSVEPSDYYKFLESVSTWS</sequence>
<evidence type="ECO:0000313" key="1">
    <source>
        <dbReference type="EMBL" id="PCF54090.1"/>
    </source>
</evidence>
<accession>A0A2A4GQI8</accession>
<gene>
    <name evidence="1" type="ORF">B5C08_11540</name>
</gene>
<dbReference type="EMBL" id="MWUU01000019">
    <property type="protein sequence ID" value="PCF54090.1"/>
    <property type="molecule type" value="Genomic_DNA"/>
</dbReference>
<reference evidence="1 2" key="1">
    <citation type="journal article" date="2017" name="PLoS ONE">
        <title>Development of a real-time PCR for detection of Staphylococcus pseudintermedius using a novel automated comparison of whole-genome sequences.</title>
        <authorList>
            <person name="Verstappen K.M."/>
            <person name="Huijbregts L."/>
            <person name="Spaninks M."/>
            <person name="Wagenaar J.A."/>
            <person name="Fluit A.C."/>
            <person name="Duim B."/>
        </authorList>
    </citation>
    <scope>NUCLEOTIDE SEQUENCE [LARGE SCALE GENOMIC DNA]</scope>
    <source>
        <strain evidence="1 2">215070706401-1</strain>
    </source>
</reference>
<dbReference type="AlphaFoldDB" id="A0A2A4GQI8"/>
<dbReference type="RefSeq" id="WP_096540513.1">
    <property type="nucleotide sequence ID" value="NZ_CP063368.1"/>
</dbReference>
<comment type="caution">
    <text evidence="1">The sequence shown here is derived from an EMBL/GenBank/DDBJ whole genome shotgun (WGS) entry which is preliminary data.</text>
</comment>
<organism evidence="1 2">
    <name type="scientific">Staphylococcus delphini</name>
    <dbReference type="NCBI Taxonomy" id="53344"/>
    <lineage>
        <taxon>Bacteria</taxon>
        <taxon>Bacillati</taxon>
        <taxon>Bacillota</taxon>
        <taxon>Bacilli</taxon>
        <taxon>Bacillales</taxon>
        <taxon>Staphylococcaceae</taxon>
        <taxon>Staphylococcus</taxon>
        <taxon>Staphylococcus intermedius group</taxon>
    </lineage>
</organism>
<protein>
    <submittedName>
        <fullName evidence="1">Uncharacterized protein</fullName>
    </submittedName>
</protein>